<feature type="chain" id="PRO_5045824070" description="P-type domain-containing protein" evidence="3">
    <location>
        <begin position="24"/>
        <end position="80"/>
    </location>
</feature>
<feature type="disulfide bond" evidence="2">
    <location>
        <begin position="42"/>
        <end position="57"/>
    </location>
</feature>
<dbReference type="PRINTS" id="PR00680">
    <property type="entry name" value="PTREFOIL"/>
</dbReference>
<dbReference type="PANTHER" id="PTHR13826">
    <property type="entry name" value="INTESTINAL TREFOIL FACTOR-RELATED"/>
    <property type="match status" value="1"/>
</dbReference>
<accession>A0ABN9M4Z1</accession>
<keyword evidence="3" id="KW-0732">Signal</keyword>
<sequence>MNYKVFCLLAIALIVGSSSFVHGQKAPNELQCSIAPFSRVNCGEPGITADQCIEKNCCFNSMEPDAIWCFYPRPNEECNL</sequence>
<dbReference type="Gene3D" id="4.10.110.10">
    <property type="entry name" value="Spasmolytic Protein, domain 1"/>
    <property type="match status" value="1"/>
</dbReference>
<evidence type="ECO:0000313" key="5">
    <source>
        <dbReference type="EMBL" id="CAJ0958943.1"/>
    </source>
</evidence>
<keyword evidence="1 2" id="KW-1015">Disulfide bond</keyword>
<evidence type="ECO:0000259" key="4">
    <source>
        <dbReference type="PROSITE" id="PS51448"/>
    </source>
</evidence>
<dbReference type="PANTHER" id="PTHR13826:SF22">
    <property type="entry name" value="GASTROINTESTINAL GROWTH FACTOR XP4-RELATED"/>
    <property type="match status" value="1"/>
</dbReference>
<comment type="caution">
    <text evidence="5">The sequence shown here is derived from an EMBL/GenBank/DDBJ whole genome shotgun (WGS) entry which is preliminary data.</text>
</comment>
<dbReference type="SUPFAM" id="SSF57492">
    <property type="entry name" value="Trefoil"/>
    <property type="match status" value="1"/>
</dbReference>
<evidence type="ECO:0000256" key="2">
    <source>
        <dbReference type="PROSITE-ProRule" id="PRU00779"/>
    </source>
</evidence>
<feature type="disulfide bond" evidence="2">
    <location>
        <begin position="52"/>
        <end position="69"/>
    </location>
</feature>
<name>A0ABN9M4Z1_9NEOB</name>
<evidence type="ECO:0000313" key="6">
    <source>
        <dbReference type="Proteomes" id="UP001176940"/>
    </source>
</evidence>
<feature type="disulfide bond" evidence="2">
    <location>
        <begin position="32"/>
        <end position="58"/>
    </location>
</feature>
<dbReference type="CDD" id="cd00111">
    <property type="entry name" value="Trefoil"/>
    <property type="match status" value="1"/>
</dbReference>
<dbReference type="Pfam" id="PF00088">
    <property type="entry name" value="Trefoil"/>
    <property type="match status" value="1"/>
</dbReference>
<protein>
    <recommendedName>
        <fullName evidence="4">P-type domain-containing protein</fullName>
    </recommendedName>
</protein>
<dbReference type="SMART" id="SM00018">
    <property type="entry name" value="PD"/>
    <property type="match status" value="1"/>
</dbReference>
<keyword evidence="6" id="KW-1185">Reference proteome</keyword>
<dbReference type="InterPro" id="IPR000519">
    <property type="entry name" value="P_trefoil_dom"/>
</dbReference>
<evidence type="ECO:0000256" key="3">
    <source>
        <dbReference type="SAM" id="SignalP"/>
    </source>
</evidence>
<reference evidence="5" key="1">
    <citation type="submission" date="2023-07" db="EMBL/GenBank/DDBJ databases">
        <authorList>
            <person name="Stuckert A."/>
        </authorList>
    </citation>
    <scope>NUCLEOTIDE SEQUENCE</scope>
</reference>
<evidence type="ECO:0000256" key="1">
    <source>
        <dbReference type="ARBA" id="ARBA00023157"/>
    </source>
</evidence>
<feature type="domain" description="P-type" evidence="4">
    <location>
        <begin position="30"/>
        <end position="73"/>
    </location>
</feature>
<dbReference type="InterPro" id="IPR044913">
    <property type="entry name" value="P_trefoil_dom_sf"/>
</dbReference>
<dbReference type="EMBL" id="CAUEEQ010046752">
    <property type="protein sequence ID" value="CAJ0958943.1"/>
    <property type="molecule type" value="Genomic_DNA"/>
</dbReference>
<proteinExistence type="predicted"/>
<dbReference type="InterPro" id="IPR017994">
    <property type="entry name" value="P_trefoil_chordata"/>
</dbReference>
<dbReference type="Proteomes" id="UP001176940">
    <property type="component" value="Unassembled WGS sequence"/>
</dbReference>
<organism evidence="5 6">
    <name type="scientific">Ranitomeya imitator</name>
    <name type="common">mimic poison frog</name>
    <dbReference type="NCBI Taxonomy" id="111125"/>
    <lineage>
        <taxon>Eukaryota</taxon>
        <taxon>Metazoa</taxon>
        <taxon>Chordata</taxon>
        <taxon>Craniata</taxon>
        <taxon>Vertebrata</taxon>
        <taxon>Euteleostomi</taxon>
        <taxon>Amphibia</taxon>
        <taxon>Batrachia</taxon>
        <taxon>Anura</taxon>
        <taxon>Neobatrachia</taxon>
        <taxon>Hyloidea</taxon>
        <taxon>Dendrobatidae</taxon>
        <taxon>Dendrobatinae</taxon>
        <taxon>Ranitomeya</taxon>
    </lineage>
</organism>
<dbReference type="PROSITE" id="PS51448">
    <property type="entry name" value="P_TREFOIL_2"/>
    <property type="match status" value="1"/>
</dbReference>
<feature type="signal peptide" evidence="3">
    <location>
        <begin position="1"/>
        <end position="23"/>
    </location>
</feature>
<gene>
    <name evidence="5" type="ORF">RIMI_LOCUS16617590</name>
</gene>